<dbReference type="PROSITE" id="PS50041">
    <property type="entry name" value="C_TYPE_LECTIN_2"/>
    <property type="match status" value="1"/>
</dbReference>
<evidence type="ECO:0000313" key="4">
    <source>
        <dbReference type="Proteomes" id="UP000261500"/>
    </source>
</evidence>
<dbReference type="InterPro" id="IPR018378">
    <property type="entry name" value="C-type_lectin_CS"/>
</dbReference>
<dbReference type="PANTHER" id="PTHR22803">
    <property type="entry name" value="MANNOSE, PHOSPHOLIPASE, LECTIN RECEPTOR RELATED"/>
    <property type="match status" value="1"/>
</dbReference>
<dbReference type="InterPro" id="IPR016187">
    <property type="entry name" value="CTDL_fold"/>
</dbReference>
<proteinExistence type="predicted"/>
<sequence length="164" mass="18999">MGEEVRTQVFLHSFPSFRPAGWMRFKDKCFMFKGKKDDIKANWSHARSWCRGQGGELAIIDNQYENDLELPTWIGLSDLLVENQYAWSDGASPVLYTNWNEHEPNNAGGTENCVEMYLDGRWNDNNCLQKRGFACRHRQCKELLATFPWILIQSFLGLDLTVCV</sequence>
<evidence type="ECO:0000256" key="1">
    <source>
        <dbReference type="ARBA" id="ARBA00023157"/>
    </source>
</evidence>
<name>A0A3B3UAV5_9TELE</name>
<dbReference type="InterPro" id="IPR050111">
    <property type="entry name" value="C-type_lectin/snaclec_domain"/>
</dbReference>
<dbReference type="PROSITE" id="PS00615">
    <property type="entry name" value="C_TYPE_LECTIN_1"/>
    <property type="match status" value="1"/>
</dbReference>
<dbReference type="InterPro" id="IPR001304">
    <property type="entry name" value="C-type_lectin-like"/>
</dbReference>
<organism evidence="3 4">
    <name type="scientific">Poecilia latipinna</name>
    <name type="common">sailfin molly</name>
    <dbReference type="NCBI Taxonomy" id="48699"/>
    <lineage>
        <taxon>Eukaryota</taxon>
        <taxon>Metazoa</taxon>
        <taxon>Chordata</taxon>
        <taxon>Craniata</taxon>
        <taxon>Vertebrata</taxon>
        <taxon>Euteleostomi</taxon>
        <taxon>Actinopterygii</taxon>
        <taxon>Neopterygii</taxon>
        <taxon>Teleostei</taxon>
        <taxon>Neoteleostei</taxon>
        <taxon>Acanthomorphata</taxon>
        <taxon>Ovalentaria</taxon>
        <taxon>Atherinomorphae</taxon>
        <taxon>Cyprinodontiformes</taxon>
        <taxon>Poeciliidae</taxon>
        <taxon>Poeciliinae</taxon>
        <taxon>Poecilia</taxon>
    </lineage>
</organism>
<dbReference type="Pfam" id="PF00059">
    <property type="entry name" value="Lectin_C"/>
    <property type="match status" value="1"/>
</dbReference>
<reference evidence="3" key="1">
    <citation type="submission" date="2025-08" db="UniProtKB">
        <authorList>
            <consortium name="Ensembl"/>
        </authorList>
    </citation>
    <scope>IDENTIFICATION</scope>
</reference>
<dbReference type="STRING" id="48699.ENSPLAP00000010058"/>
<keyword evidence="1" id="KW-1015">Disulfide bond</keyword>
<protein>
    <recommendedName>
        <fullName evidence="2">C-type lectin domain-containing protein</fullName>
    </recommendedName>
</protein>
<dbReference type="InterPro" id="IPR016186">
    <property type="entry name" value="C-type_lectin-like/link_sf"/>
</dbReference>
<evidence type="ECO:0000259" key="2">
    <source>
        <dbReference type="PROSITE" id="PS50041"/>
    </source>
</evidence>
<dbReference type="Proteomes" id="UP000261500">
    <property type="component" value="Unplaced"/>
</dbReference>
<dbReference type="GeneTree" id="ENSGT01050000244842"/>
<dbReference type="SUPFAM" id="SSF56436">
    <property type="entry name" value="C-type lectin-like"/>
    <property type="match status" value="1"/>
</dbReference>
<reference evidence="3" key="2">
    <citation type="submission" date="2025-09" db="UniProtKB">
        <authorList>
            <consortium name="Ensembl"/>
        </authorList>
    </citation>
    <scope>IDENTIFICATION</scope>
</reference>
<keyword evidence="4" id="KW-1185">Reference proteome</keyword>
<feature type="domain" description="C-type lectin" evidence="2">
    <location>
        <begin position="25"/>
        <end position="136"/>
    </location>
</feature>
<dbReference type="Gene3D" id="3.10.100.10">
    <property type="entry name" value="Mannose-Binding Protein A, subunit A"/>
    <property type="match status" value="1"/>
</dbReference>
<dbReference type="AlphaFoldDB" id="A0A3B3UAV5"/>
<accession>A0A3B3UAV5</accession>
<dbReference type="Ensembl" id="ENSPLAT00000000161.1">
    <property type="protein sequence ID" value="ENSPLAP00000010058.1"/>
    <property type="gene ID" value="ENSPLAG00000012921.1"/>
</dbReference>
<dbReference type="SMART" id="SM00034">
    <property type="entry name" value="CLECT"/>
    <property type="match status" value="1"/>
</dbReference>
<evidence type="ECO:0000313" key="3">
    <source>
        <dbReference type="Ensembl" id="ENSPLAP00000010058.1"/>
    </source>
</evidence>